<dbReference type="GO" id="GO:1990456">
    <property type="term" value="P:mitochondrion-endoplasmic reticulum membrane tethering"/>
    <property type="evidence" value="ECO:0007669"/>
    <property type="project" value="InterPro"/>
</dbReference>
<dbReference type="AlphaFoldDB" id="A0A9Q0MYF6"/>
<dbReference type="CDD" id="cd20825">
    <property type="entry name" value="C1_PDZD8"/>
    <property type="match status" value="1"/>
</dbReference>
<evidence type="ECO:0000256" key="5">
    <source>
        <dbReference type="ARBA" id="ARBA00023055"/>
    </source>
</evidence>
<evidence type="ECO:0000256" key="7">
    <source>
        <dbReference type="ARBA" id="ARBA00023136"/>
    </source>
</evidence>
<dbReference type="InterPro" id="IPR036034">
    <property type="entry name" value="PDZ_sf"/>
</dbReference>
<keyword evidence="9" id="KW-0812">Transmembrane</keyword>
<evidence type="ECO:0000259" key="10">
    <source>
        <dbReference type="PROSITE" id="PS50081"/>
    </source>
</evidence>
<proteinExistence type="predicted"/>
<dbReference type="PROSITE" id="PS50106">
    <property type="entry name" value="PDZ"/>
    <property type="match status" value="1"/>
</dbReference>
<feature type="domain" description="Phorbol-ester/DAG-type" evidence="10">
    <location>
        <begin position="659"/>
        <end position="709"/>
    </location>
</feature>
<dbReference type="SMART" id="SM00228">
    <property type="entry name" value="PDZ"/>
    <property type="match status" value="1"/>
</dbReference>
<evidence type="ECO:0000259" key="11">
    <source>
        <dbReference type="PROSITE" id="PS50106"/>
    </source>
</evidence>
<feature type="transmembrane region" description="Helical" evidence="9">
    <location>
        <begin position="6"/>
        <end position="30"/>
    </location>
</feature>
<dbReference type="Gene3D" id="2.30.42.10">
    <property type="match status" value="1"/>
</dbReference>
<dbReference type="Pfam" id="PF00130">
    <property type="entry name" value="C1_1"/>
    <property type="match status" value="1"/>
</dbReference>
<gene>
    <name evidence="13" type="primary">PDZD8</name>
    <name evidence="13" type="ORF">Bhyg_12882</name>
</gene>
<accession>A0A9Q0MYF6</accession>
<dbReference type="Proteomes" id="UP001151699">
    <property type="component" value="Chromosome X"/>
</dbReference>
<keyword evidence="2" id="KW-0813">Transport</keyword>
<dbReference type="SMART" id="SM00109">
    <property type="entry name" value="C1"/>
    <property type="match status" value="1"/>
</dbReference>
<protein>
    <submittedName>
        <fullName evidence="13">PDZ domain-containing protein 8</fullName>
    </submittedName>
</protein>
<reference evidence="13" key="1">
    <citation type="submission" date="2022-07" db="EMBL/GenBank/DDBJ databases">
        <authorList>
            <person name="Trinca V."/>
            <person name="Uliana J.V.C."/>
            <person name="Torres T.T."/>
            <person name="Ward R.J."/>
            <person name="Monesi N."/>
        </authorList>
    </citation>
    <scope>NUCLEOTIDE SEQUENCE</scope>
    <source>
        <strain evidence="13">HSMRA1968</strain>
        <tissue evidence="13">Whole embryos</tissue>
    </source>
</reference>
<dbReference type="GO" id="GO:0046872">
    <property type="term" value="F:metal ion binding"/>
    <property type="evidence" value="ECO:0007669"/>
    <property type="project" value="UniProtKB-KW"/>
</dbReference>
<evidence type="ECO:0000256" key="6">
    <source>
        <dbReference type="ARBA" id="ARBA00023121"/>
    </source>
</evidence>
<evidence type="ECO:0000256" key="8">
    <source>
        <dbReference type="SAM" id="MobiDB-lite"/>
    </source>
</evidence>
<keyword evidence="7 9" id="KW-0472">Membrane</keyword>
<dbReference type="Pfam" id="PF17820">
    <property type="entry name" value="PDZ_6"/>
    <property type="match status" value="1"/>
</dbReference>
<evidence type="ECO:0000259" key="12">
    <source>
        <dbReference type="PROSITE" id="PS51847"/>
    </source>
</evidence>
<keyword evidence="14" id="KW-1185">Reference proteome</keyword>
<dbReference type="InterPro" id="IPR041489">
    <property type="entry name" value="PDZ_6"/>
</dbReference>
<dbReference type="GO" id="GO:0044233">
    <property type="term" value="C:mitochondria-associated endoplasmic reticulum membrane contact site"/>
    <property type="evidence" value="ECO:0007669"/>
    <property type="project" value="InterPro"/>
</dbReference>
<comment type="caution">
    <text evidence="13">The sequence shown here is derived from an EMBL/GenBank/DDBJ whole genome shotgun (WGS) entry which is preliminary data.</text>
</comment>
<name>A0A9Q0MYF6_9DIPT</name>
<dbReference type="InterPro" id="IPR002219">
    <property type="entry name" value="PKC_DAG/PE"/>
</dbReference>
<keyword evidence="3" id="KW-0479">Metal-binding</keyword>
<feature type="domain" description="PDZ" evidence="11">
    <location>
        <begin position="324"/>
        <end position="381"/>
    </location>
</feature>
<feature type="compositionally biased region" description="Polar residues" evidence="8">
    <location>
        <begin position="448"/>
        <end position="465"/>
    </location>
</feature>
<dbReference type="PANTHER" id="PTHR21519:SF1">
    <property type="entry name" value="PDZ DOMAIN-CONTAINING PROTEIN 8"/>
    <property type="match status" value="1"/>
</dbReference>
<dbReference type="InterPro" id="IPR031468">
    <property type="entry name" value="SMP_LBD"/>
</dbReference>
<feature type="region of interest" description="Disordered" evidence="8">
    <location>
        <begin position="782"/>
        <end position="801"/>
    </location>
</feature>
<keyword evidence="6" id="KW-0446">Lipid-binding</keyword>
<keyword evidence="4" id="KW-0862">Zinc</keyword>
<dbReference type="GO" id="GO:0006869">
    <property type="term" value="P:lipid transport"/>
    <property type="evidence" value="ECO:0007669"/>
    <property type="project" value="UniProtKB-KW"/>
</dbReference>
<dbReference type="CDD" id="cd21674">
    <property type="entry name" value="SMP_PDZD8"/>
    <property type="match status" value="1"/>
</dbReference>
<feature type="region of interest" description="Disordered" evidence="8">
    <location>
        <begin position="633"/>
        <end position="657"/>
    </location>
</feature>
<dbReference type="GO" id="GO:0005739">
    <property type="term" value="C:mitochondrion"/>
    <property type="evidence" value="ECO:0007669"/>
    <property type="project" value="GOC"/>
</dbReference>
<keyword evidence="5" id="KW-0445">Lipid transport</keyword>
<feature type="compositionally biased region" description="Basic and acidic residues" evidence="8">
    <location>
        <begin position="642"/>
        <end position="657"/>
    </location>
</feature>
<feature type="domain" description="SMP-LTD" evidence="12">
    <location>
        <begin position="71"/>
        <end position="257"/>
    </location>
</feature>
<organism evidence="13 14">
    <name type="scientific">Pseudolycoriella hygida</name>
    <dbReference type="NCBI Taxonomy" id="35572"/>
    <lineage>
        <taxon>Eukaryota</taxon>
        <taxon>Metazoa</taxon>
        <taxon>Ecdysozoa</taxon>
        <taxon>Arthropoda</taxon>
        <taxon>Hexapoda</taxon>
        <taxon>Insecta</taxon>
        <taxon>Pterygota</taxon>
        <taxon>Neoptera</taxon>
        <taxon>Endopterygota</taxon>
        <taxon>Diptera</taxon>
        <taxon>Nematocera</taxon>
        <taxon>Sciaroidea</taxon>
        <taxon>Sciaridae</taxon>
        <taxon>Pseudolycoriella</taxon>
    </lineage>
</organism>
<dbReference type="Gene3D" id="3.30.60.20">
    <property type="match status" value="1"/>
</dbReference>
<evidence type="ECO:0000256" key="3">
    <source>
        <dbReference type="ARBA" id="ARBA00022723"/>
    </source>
</evidence>
<evidence type="ECO:0000256" key="9">
    <source>
        <dbReference type="SAM" id="Phobius"/>
    </source>
</evidence>
<dbReference type="Pfam" id="PF26547">
    <property type="entry name" value="PDZD8_N"/>
    <property type="match status" value="1"/>
</dbReference>
<dbReference type="OrthoDB" id="10004596at2759"/>
<feature type="compositionally biased region" description="Polar residues" evidence="8">
    <location>
        <begin position="481"/>
        <end position="503"/>
    </location>
</feature>
<dbReference type="GO" id="GO:0051560">
    <property type="term" value="P:mitochondrial calcium ion homeostasis"/>
    <property type="evidence" value="ECO:0007669"/>
    <property type="project" value="InterPro"/>
</dbReference>
<comment type="subcellular location">
    <subcellularLocation>
        <location evidence="1">Membrane</location>
    </subcellularLocation>
</comment>
<evidence type="ECO:0000313" key="13">
    <source>
        <dbReference type="EMBL" id="KAJ6640133.1"/>
    </source>
</evidence>
<dbReference type="InterPro" id="IPR046349">
    <property type="entry name" value="C1-like_sf"/>
</dbReference>
<dbReference type="GO" id="GO:0016020">
    <property type="term" value="C:membrane"/>
    <property type="evidence" value="ECO:0007669"/>
    <property type="project" value="UniProtKB-SubCell"/>
</dbReference>
<dbReference type="PROSITE" id="PS50081">
    <property type="entry name" value="ZF_DAG_PE_2"/>
    <property type="match status" value="1"/>
</dbReference>
<dbReference type="InterPro" id="IPR039275">
    <property type="entry name" value="PDZD8"/>
</dbReference>
<evidence type="ECO:0000313" key="14">
    <source>
        <dbReference type="Proteomes" id="UP001151699"/>
    </source>
</evidence>
<feature type="non-terminal residue" evidence="13">
    <location>
        <position position="1"/>
    </location>
</feature>
<evidence type="ECO:0000256" key="1">
    <source>
        <dbReference type="ARBA" id="ARBA00004370"/>
    </source>
</evidence>
<dbReference type="SUPFAM" id="SSF57889">
    <property type="entry name" value="Cysteine-rich domain"/>
    <property type="match status" value="1"/>
</dbReference>
<sequence length="976" mass="109944">MDLTSIFLLCLISCVIGAILMLLVQYYAFVKYFEMPEATKEQKSINEKYLLPDALMANVHSADPDSKKPVIAFNLIFQFLFHELRNSSRVRKWFYRKLTVELDELITKTTTGKFFDKLTIRDLDLGSQFPEIKNIRVHNVELHDTEGHIEGLDLLLDLNYNGNFKISFDADMVLGKKGYLSVKVKSMSGLARLQFTRQPYTHWSLCFLGDPKVNLDIETQFQGRQMQSNVTSLISNQIRKAIRRKHVLPNYKLRYKPFFHIGFDDELDTSDIVLDGNIEINISELSRLIIPPTVNTVYCTLTLASIPWVQARQHDDQNVIVSLDLKIHKAKNQQIGIMFKQTEHNVQVEAIIPNTPATKAKFCKGDVLVSIEGKKVSHINHIAKIVKSLNRNVFTLRIERLVAGVIRNDAVSEDFEVYEDFNDFNISFSKTNDSVQIGTKMLRKNSFDKTASSDSSRSNTPTNSPRKQDERNFLKKAKSLSRGNSETKVTSDDNVNCKSNTSTKGRDENDAIEFFQQHSTIDCDKNGFIRMNDLAQFKLGDNKLFFNLNVFGRSNEETLLLGYINIPVLNVLAECNDSNLGYFVKQYSLMPPEAHNLSNHALSSQSGFDQNLCFGDVLLSFTWSGYNQSSESAKKVKSPRSSTDKLDEDRNDPAAATKQHDFIRTHFQRSTQCDFCGKKIWLKDAVQCQNCSMCCHKKCITKCQNSTICGPAEATGSLQPQVEFKVTDTDVNDDEVEESDEPRPILEQHRQSFSEMISQGIKRVNSANNLAIPGIVAALNQGSKSLPPSPQHTPRKQSLVNQSSNPFGVVAQKLELLPDDITDITREHINGVTEPLISFGGPDELMGLAKSSSRTLFAELEPTERLAKINNLLSKLRIALDSETTSHANLTSSLHELNKIPEKTQHVETVRAPTDSHMLLQTKGPSVDTKKTQKEVQESAKKAFLIGQSEERVQALSVIMLYLCTGLQYAQGVANQ</sequence>
<keyword evidence="9" id="KW-1133">Transmembrane helix</keyword>
<evidence type="ECO:0000256" key="2">
    <source>
        <dbReference type="ARBA" id="ARBA00022448"/>
    </source>
</evidence>
<dbReference type="SUPFAM" id="SSF50156">
    <property type="entry name" value="PDZ domain-like"/>
    <property type="match status" value="1"/>
</dbReference>
<dbReference type="PROSITE" id="PS51847">
    <property type="entry name" value="SMP"/>
    <property type="match status" value="1"/>
</dbReference>
<feature type="region of interest" description="Disordered" evidence="8">
    <location>
        <begin position="446"/>
        <end position="510"/>
    </location>
</feature>
<dbReference type="EMBL" id="WJQU01000003">
    <property type="protein sequence ID" value="KAJ6640133.1"/>
    <property type="molecule type" value="Genomic_DNA"/>
</dbReference>
<evidence type="ECO:0000256" key="4">
    <source>
        <dbReference type="ARBA" id="ARBA00022833"/>
    </source>
</evidence>
<dbReference type="PANTHER" id="PTHR21519">
    <property type="entry name" value="PDZ DOMAIN-CONTAINING PROTEIN 8"/>
    <property type="match status" value="1"/>
</dbReference>
<dbReference type="InterPro" id="IPR001478">
    <property type="entry name" value="PDZ"/>
</dbReference>
<dbReference type="GO" id="GO:0008289">
    <property type="term" value="F:lipid binding"/>
    <property type="evidence" value="ECO:0007669"/>
    <property type="project" value="UniProtKB-KW"/>
</dbReference>
<dbReference type="PROSITE" id="PS00479">
    <property type="entry name" value="ZF_DAG_PE_1"/>
    <property type="match status" value="1"/>
</dbReference>
<dbReference type="InterPro" id="IPR058801">
    <property type="entry name" value="PDZD8_N"/>
</dbReference>